<sequence length="139" mass="15579">MEEIFHSLLKTQFLSELLNIKYSGEQRKLAHFRRNKGGIRSGPEPFKWLIDASLLCGPGPNPLTTVENIVKYLGLTYTATGVMGCSVVALDEQPNKILRARLKPAQKLQLVESFPIPSNSHSMQSPAAHLKNLRKRTVR</sequence>
<dbReference type="AlphaFoldDB" id="A0AAW1UQX9"/>
<proteinExistence type="predicted"/>
<name>A0AAW1UQX9_9CUCU</name>
<keyword evidence="3" id="KW-1185">Reference proteome</keyword>
<feature type="region of interest" description="Disordered" evidence="1">
    <location>
        <begin position="117"/>
        <end position="139"/>
    </location>
</feature>
<reference evidence="2 3" key="1">
    <citation type="submission" date="2023-03" db="EMBL/GenBank/DDBJ databases">
        <title>Genome insight into feeding habits of ladybird beetles.</title>
        <authorList>
            <person name="Li H.-S."/>
            <person name="Huang Y.-H."/>
            <person name="Pang H."/>
        </authorList>
    </citation>
    <scope>NUCLEOTIDE SEQUENCE [LARGE SCALE GENOMIC DNA]</scope>
    <source>
        <strain evidence="2">SYSU_2023b</strain>
        <tissue evidence="2">Whole body</tissue>
    </source>
</reference>
<accession>A0AAW1UQX9</accession>
<comment type="caution">
    <text evidence="2">The sequence shown here is derived from an EMBL/GenBank/DDBJ whole genome shotgun (WGS) entry which is preliminary data.</text>
</comment>
<evidence type="ECO:0000256" key="1">
    <source>
        <dbReference type="SAM" id="MobiDB-lite"/>
    </source>
</evidence>
<organism evidence="2 3">
    <name type="scientific">Henosepilachna vigintioctopunctata</name>
    <dbReference type="NCBI Taxonomy" id="420089"/>
    <lineage>
        <taxon>Eukaryota</taxon>
        <taxon>Metazoa</taxon>
        <taxon>Ecdysozoa</taxon>
        <taxon>Arthropoda</taxon>
        <taxon>Hexapoda</taxon>
        <taxon>Insecta</taxon>
        <taxon>Pterygota</taxon>
        <taxon>Neoptera</taxon>
        <taxon>Endopterygota</taxon>
        <taxon>Coleoptera</taxon>
        <taxon>Polyphaga</taxon>
        <taxon>Cucujiformia</taxon>
        <taxon>Coccinelloidea</taxon>
        <taxon>Coccinellidae</taxon>
        <taxon>Epilachninae</taxon>
        <taxon>Epilachnini</taxon>
        <taxon>Henosepilachna</taxon>
    </lineage>
</organism>
<gene>
    <name evidence="2" type="ORF">WA026_023820</name>
</gene>
<dbReference type="Proteomes" id="UP001431783">
    <property type="component" value="Unassembled WGS sequence"/>
</dbReference>
<dbReference type="EMBL" id="JARQZJ010000089">
    <property type="protein sequence ID" value="KAK9882933.1"/>
    <property type="molecule type" value="Genomic_DNA"/>
</dbReference>
<evidence type="ECO:0000313" key="3">
    <source>
        <dbReference type="Proteomes" id="UP001431783"/>
    </source>
</evidence>
<evidence type="ECO:0000313" key="2">
    <source>
        <dbReference type="EMBL" id="KAK9882933.1"/>
    </source>
</evidence>
<protein>
    <submittedName>
        <fullName evidence="2">Uncharacterized protein</fullName>
    </submittedName>
</protein>